<evidence type="ECO:0000256" key="1">
    <source>
        <dbReference type="SAM" id="SignalP"/>
    </source>
</evidence>
<evidence type="ECO:0008006" key="4">
    <source>
        <dbReference type="Google" id="ProtNLM"/>
    </source>
</evidence>
<keyword evidence="1" id="KW-0732">Signal</keyword>
<sequence>MMKFTKKSLLLGIAALGALTVAGSVNATLANAKSYAKVVSNTKLTTPSTLRNVNFTGGSALYTKAGTLKGAKKVANQSTLMSLANSNISQNNVRAYQVAKTNRGSVYYKVVTFNGQYRGWIYGGKSVSNFAGGLTNYTTFDNQFLSTLTTAQQNATYKIANPGVTNDGKTVTYKEPAWTQYKVGRAITDSSPYANSQFKIDKVGTRTREKDQWVHIVDTTNANSPANGWILFSGLTPTSTPVAPVADNAIRINLVDPSNNSTVVKTFDYVRNGAAKGSQFGSFTNNAWTIPSSDQSAIEAKIRSELSGTNYNLSNLSSSQVAQIAQATFGGSVNIAVNKTAAIADNTVRINLLKPDGTFLKSTDWVKNGATKGKNVGSSVSNSTLWTLDSNDQSSITNQINSALSNSGYSLANNALTAAQVDTIARGSFGGSVDVYVVAVQKATSTIVPMATSLSSITNWITLQGTTSEYSTATASVDLQNDPKTFTSSALQSDSASATALINRIKSQPDKVTALNKALYLAAATQYNSTGVKLDGFSGPAGQSFALTDLSGYMYTNGLGSLKSPKYVQFVGSGDSLKLKTYDGISYILPANIGGKYGTPVNVLYSFAGFTDPNATSTAK</sequence>
<dbReference type="PATRIC" id="fig|1423808.3.peg.637"/>
<organism evidence="2 3">
    <name type="scientific">Lentilactobacillus sunkii DSM 19904</name>
    <dbReference type="NCBI Taxonomy" id="1423808"/>
    <lineage>
        <taxon>Bacteria</taxon>
        <taxon>Bacillati</taxon>
        <taxon>Bacillota</taxon>
        <taxon>Bacilli</taxon>
        <taxon>Lactobacillales</taxon>
        <taxon>Lactobacillaceae</taxon>
        <taxon>Lentilactobacillus</taxon>
    </lineage>
</organism>
<comment type="caution">
    <text evidence="2">The sequence shown here is derived from an EMBL/GenBank/DDBJ whole genome shotgun (WGS) entry which is preliminary data.</text>
</comment>
<name>A0A0R1L574_9LACO</name>
<evidence type="ECO:0000313" key="2">
    <source>
        <dbReference type="EMBL" id="KRK87985.1"/>
    </source>
</evidence>
<dbReference type="Proteomes" id="UP000051581">
    <property type="component" value="Unassembled WGS sequence"/>
</dbReference>
<dbReference type="EMBL" id="AZEA01000013">
    <property type="protein sequence ID" value="KRK87985.1"/>
    <property type="molecule type" value="Genomic_DNA"/>
</dbReference>
<proteinExistence type="predicted"/>
<feature type="chain" id="PRO_5038966092" description="Surface layer protein SlpB" evidence="1">
    <location>
        <begin position="28"/>
        <end position="620"/>
    </location>
</feature>
<gene>
    <name evidence="2" type="ORF">FD17_GL000632</name>
</gene>
<feature type="signal peptide" evidence="1">
    <location>
        <begin position="1"/>
        <end position="27"/>
    </location>
</feature>
<reference evidence="2 3" key="1">
    <citation type="journal article" date="2015" name="Genome Announc.">
        <title>Expanding the biotechnology potential of lactobacilli through comparative genomics of 213 strains and associated genera.</title>
        <authorList>
            <person name="Sun Z."/>
            <person name="Harris H.M."/>
            <person name="McCann A."/>
            <person name="Guo C."/>
            <person name="Argimon S."/>
            <person name="Zhang W."/>
            <person name="Yang X."/>
            <person name="Jeffery I.B."/>
            <person name="Cooney J.C."/>
            <person name="Kagawa T.F."/>
            <person name="Liu W."/>
            <person name="Song Y."/>
            <person name="Salvetti E."/>
            <person name="Wrobel A."/>
            <person name="Rasinkangas P."/>
            <person name="Parkhill J."/>
            <person name="Rea M.C."/>
            <person name="O'Sullivan O."/>
            <person name="Ritari J."/>
            <person name="Douillard F.P."/>
            <person name="Paul Ross R."/>
            <person name="Yang R."/>
            <person name="Briner A.E."/>
            <person name="Felis G.E."/>
            <person name="de Vos W.M."/>
            <person name="Barrangou R."/>
            <person name="Klaenhammer T.R."/>
            <person name="Caufield P.W."/>
            <person name="Cui Y."/>
            <person name="Zhang H."/>
            <person name="O'Toole P.W."/>
        </authorList>
    </citation>
    <scope>NUCLEOTIDE SEQUENCE [LARGE SCALE GENOMIC DNA]</scope>
    <source>
        <strain evidence="2 3">DSM 19904</strain>
    </source>
</reference>
<keyword evidence="3" id="KW-1185">Reference proteome</keyword>
<dbReference type="AlphaFoldDB" id="A0A0R1L574"/>
<accession>A0A0R1L574</accession>
<dbReference type="RefSeq" id="WP_235803198.1">
    <property type="nucleotide sequence ID" value="NZ_AZEA01000013.1"/>
</dbReference>
<evidence type="ECO:0000313" key="3">
    <source>
        <dbReference type="Proteomes" id="UP000051581"/>
    </source>
</evidence>
<protein>
    <recommendedName>
        <fullName evidence="4">Surface layer protein SlpB</fullName>
    </recommendedName>
</protein>